<dbReference type="Pfam" id="PF04667">
    <property type="entry name" value="Endosulfine"/>
    <property type="match status" value="1"/>
</dbReference>
<dbReference type="InterPro" id="IPR006760">
    <property type="entry name" value="Endosulphine"/>
</dbReference>
<dbReference type="PANTHER" id="PTHR34804:SF5">
    <property type="entry name" value="CAMP-REGULATED PHOSPHOPROTEIN 19-RELATED PROTEIN"/>
    <property type="match status" value="1"/>
</dbReference>
<evidence type="ECO:0000256" key="2">
    <source>
        <dbReference type="RuleBase" id="RU363120"/>
    </source>
</evidence>
<dbReference type="Gramene" id="VVA24634">
    <property type="protein sequence ID" value="VVA24634"/>
    <property type="gene ID" value="Prudul26B026276"/>
</dbReference>
<evidence type="ECO:0000313" key="3">
    <source>
        <dbReference type="EMBL" id="VVA24634.1"/>
    </source>
</evidence>
<gene>
    <name evidence="3" type="ORF">ALMOND_2B026276</name>
</gene>
<dbReference type="Proteomes" id="UP000327085">
    <property type="component" value="Chromosome 1"/>
</dbReference>
<sequence>MSPVRIPLLVDKLYCSHFALPQGEPKMADCNRGEDYFSAQDHEASTVVQKYGGLAPKKKPLISKDHERAFFDSADWALCKVLIIPTKMKITLLLPYFFNKKIHGCGTARCRGESKINSSRGDLTAKTAENAAPAAPSKETCLEHTDSFVVFRGIEGSK</sequence>
<organism evidence="3 4">
    <name type="scientific">Prunus dulcis</name>
    <name type="common">Almond</name>
    <name type="synonym">Amygdalus dulcis</name>
    <dbReference type="NCBI Taxonomy" id="3755"/>
    <lineage>
        <taxon>Eukaryota</taxon>
        <taxon>Viridiplantae</taxon>
        <taxon>Streptophyta</taxon>
        <taxon>Embryophyta</taxon>
        <taxon>Tracheophyta</taxon>
        <taxon>Spermatophyta</taxon>
        <taxon>Magnoliopsida</taxon>
        <taxon>eudicotyledons</taxon>
        <taxon>Gunneridae</taxon>
        <taxon>Pentapetalae</taxon>
        <taxon>rosids</taxon>
        <taxon>fabids</taxon>
        <taxon>Rosales</taxon>
        <taxon>Rosaceae</taxon>
        <taxon>Amygdaloideae</taxon>
        <taxon>Amygdaleae</taxon>
        <taxon>Prunus</taxon>
    </lineage>
</organism>
<dbReference type="EMBL" id="CABIKO010000085">
    <property type="protein sequence ID" value="VVA24634.1"/>
    <property type="molecule type" value="Genomic_DNA"/>
</dbReference>
<evidence type="ECO:0000256" key="1">
    <source>
        <dbReference type="ARBA" id="ARBA00010520"/>
    </source>
</evidence>
<dbReference type="PANTHER" id="PTHR34804">
    <property type="entry name" value="CAMP-REGULATED PHOSPHOPROTEIN 19-RELATED PROTEIN"/>
    <property type="match status" value="1"/>
</dbReference>
<protein>
    <submittedName>
        <fullName evidence="3">PREDICTED: cAMP-regulated phospho</fullName>
    </submittedName>
</protein>
<comment type="similarity">
    <text evidence="1 2">Belongs to the endosulfine family.</text>
</comment>
<accession>A0A5E4F926</accession>
<dbReference type="AlphaFoldDB" id="A0A5E4F926"/>
<dbReference type="InParanoid" id="A0A5E4F926"/>
<evidence type="ECO:0000313" key="4">
    <source>
        <dbReference type="Proteomes" id="UP000327085"/>
    </source>
</evidence>
<proteinExistence type="inferred from homology"/>
<name>A0A5E4F926_PRUDU</name>
<reference evidence="4" key="1">
    <citation type="journal article" date="2020" name="Plant J.">
        <title>Transposons played a major role in the diversification between the closely related almond and peach genomes: results from the almond genome sequence.</title>
        <authorList>
            <person name="Alioto T."/>
            <person name="Alexiou K.G."/>
            <person name="Bardil A."/>
            <person name="Barteri F."/>
            <person name="Castanera R."/>
            <person name="Cruz F."/>
            <person name="Dhingra A."/>
            <person name="Duval H."/>
            <person name="Fernandez I Marti A."/>
            <person name="Frias L."/>
            <person name="Galan B."/>
            <person name="Garcia J.L."/>
            <person name="Howad W."/>
            <person name="Gomez-Garrido J."/>
            <person name="Gut M."/>
            <person name="Julca I."/>
            <person name="Morata J."/>
            <person name="Puigdomenech P."/>
            <person name="Ribeca P."/>
            <person name="Rubio Cabetas M.J."/>
            <person name="Vlasova A."/>
            <person name="Wirthensohn M."/>
            <person name="Garcia-Mas J."/>
            <person name="Gabaldon T."/>
            <person name="Casacuberta J.M."/>
            <person name="Arus P."/>
        </authorList>
    </citation>
    <scope>NUCLEOTIDE SEQUENCE [LARGE SCALE GENOMIC DNA]</scope>
    <source>
        <strain evidence="4">cv. Texas</strain>
    </source>
</reference>